<gene>
    <name evidence="1" type="ORF">HannXRQ_Chr14g0444021</name>
</gene>
<dbReference type="EMBL" id="CM007903">
    <property type="protein sequence ID" value="OTF98291.1"/>
    <property type="molecule type" value="Genomic_DNA"/>
</dbReference>
<dbReference type="AlphaFoldDB" id="A0A251SI87"/>
<name>A0A251SI87_HELAN</name>
<reference evidence="2" key="1">
    <citation type="journal article" date="2017" name="Nature">
        <title>The sunflower genome provides insights into oil metabolism, flowering and Asterid evolution.</title>
        <authorList>
            <person name="Badouin H."/>
            <person name="Gouzy J."/>
            <person name="Grassa C.J."/>
            <person name="Murat F."/>
            <person name="Staton S.E."/>
            <person name="Cottret L."/>
            <person name="Lelandais-Briere C."/>
            <person name="Owens G.L."/>
            <person name="Carrere S."/>
            <person name="Mayjonade B."/>
            <person name="Legrand L."/>
            <person name="Gill N."/>
            <person name="Kane N.C."/>
            <person name="Bowers J.E."/>
            <person name="Hubner S."/>
            <person name="Bellec A."/>
            <person name="Berard A."/>
            <person name="Berges H."/>
            <person name="Blanchet N."/>
            <person name="Boniface M.C."/>
            <person name="Brunel D."/>
            <person name="Catrice O."/>
            <person name="Chaidir N."/>
            <person name="Claudel C."/>
            <person name="Donnadieu C."/>
            <person name="Faraut T."/>
            <person name="Fievet G."/>
            <person name="Helmstetter N."/>
            <person name="King M."/>
            <person name="Knapp S.J."/>
            <person name="Lai Z."/>
            <person name="Le Paslier M.C."/>
            <person name="Lippi Y."/>
            <person name="Lorenzon L."/>
            <person name="Mandel J.R."/>
            <person name="Marage G."/>
            <person name="Marchand G."/>
            <person name="Marquand E."/>
            <person name="Bret-Mestries E."/>
            <person name="Morien E."/>
            <person name="Nambeesan S."/>
            <person name="Nguyen T."/>
            <person name="Pegot-Espagnet P."/>
            <person name="Pouilly N."/>
            <person name="Raftis F."/>
            <person name="Sallet E."/>
            <person name="Schiex T."/>
            <person name="Thomas J."/>
            <person name="Vandecasteele C."/>
            <person name="Vares D."/>
            <person name="Vear F."/>
            <person name="Vautrin S."/>
            <person name="Crespi M."/>
            <person name="Mangin B."/>
            <person name="Burke J.M."/>
            <person name="Salse J."/>
            <person name="Munos S."/>
            <person name="Vincourt P."/>
            <person name="Rieseberg L.H."/>
            <person name="Langlade N.B."/>
        </authorList>
    </citation>
    <scope>NUCLEOTIDE SEQUENCE [LARGE SCALE GENOMIC DNA]</scope>
    <source>
        <strain evidence="2">cv. SF193</strain>
    </source>
</reference>
<keyword evidence="2" id="KW-1185">Reference proteome</keyword>
<organism evidence="1 2">
    <name type="scientific">Helianthus annuus</name>
    <name type="common">Common sunflower</name>
    <dbReference type="NCBI Taxonomy" id="4232"/>
    <lineage>
        <taxon>Eukaryota</taxon>
        <taxon>Viridiplantae</taxon>
        <taxon>Streptophyta</taxon>
        <taxon>Embryophyta</taxon>
        <taxon>Tracheophyta</taxon>
        <taxon>Spermatophyta</taxon>
        <taxon>Magnoliopsida</taxon>
        <taxon>eudicotyledons</taxon>
        <taxon>Gunneridae</taxon>
        <taxon>Pentapetalae</taxon>
        <taxon>asterids</taxon>
        <taxon>campanulids</taxon>
        <taxon>Asterales</taxon>
        <taxon>Asteraceae</taxon>
        <taxon>Asteroideae</taxon>
        <taxon>Heliantheae alliance</taxon>
        <taxon>Heliantheae</taxon>
        <taxon>Helianthus</taxon>
    </lineage>
</organism>
<accession>A0A251SI87</accession>
<dbReference type="Proteomes" id="UP000215914">
    <property type="component" value="Chromosome 14"/>
</dbReference>
<protein>
    <submittedName>
        <fullName evidence="1">Uncharacterized protein</fullName>
    </submittedName>
</protein>
<sequence length="78" mass="9097">MAQLCGKILEEINKNQEMWERLLEEPPSSFRDAALDHIKEQSRADDLAFFFLKDALNTVKEKMEFSSDERDKIFASSN</sequence>
<evidence type="ECO:0000313" key="2">
    <source>
        <dbReference type="Proteomes" id="UP000215914"/>
    </source>
</evidence>
<proteinExistence type="predicted"/>
<evidence type="ECO:0000313" key="1">
    <source>
        <dbReference type="EMBL" id="OTF98291.1"/>
    </source>
</evidence>
<dbReference type="InParanoid" id="A0A251SI87"/>